<feature type="domain" description="Methyltransferase" evidence="10">
    <location>
        <begin position="74"/>
        <end position="190"/>
    </location>
</feature>
<dbReference type="EC" id="2.1.1.137" evidence="4"/>
<comment type="catalytic activity">
    <reaction evidence="8">
        <text>arsenic triglutathione + 3 [thioredoxin]-dithiol + 3 S-adenosyl-L-methionine = trimethylarsine + 3 [thioredoxin]-disulfide + 3 glutathione + 3 S-adenosyl-L-homocysteine + 3 H(+)</text>
        <dbReference type="Rhea" id="RHEA:69432"/>
        <dbReference type="Rhea" id="RHEA-COMP:10698"/>
        <dbReference type="Rhea" id="RHEA-COMP:10700"/>
        <dbReference type="ChEBI" id="CHEBI:15378"/>
        <dbReference type="ChEBI" id="CHEBI:27130"/>
        <dbReference type="ChEBI" id="CHEBI:29950"/>
        <dbReference type="ChEBI" id="CHEBI:50058"/>
        <dbReference type="ChEBI" id="CHEBI:57856"/>
        <dbReference type="ChEBI" id="CHEBI:57925"/>
        <dbReference type="ChEBI" id="CHEBI:59789"/>
        <dbReference type="ChEBI" id="CHEBI:183640"/>
        <dbReference type="EC" id="2.1.1.137"/>
    </reaction>
</comment>
<comment type="similarity">
    <text evidence="3">Belongs to the methyltransferase superfamily. Arsenite methyltransferase family.</text>
</comment>
<comment type="catalytic activity">
    <reaction evidence="6">
        <text>arsenic triglutathione + [thioredoxin]-dithiol + S-adenosyl-L-methionine + 2 H2O = methylarsonous acid + [thioredoxin]-disulfide + 3 glutathione + S-adenosyl-L-homocysteine + H(+)</text>
        <dbReference type="Rhea" id="RHEA:69460"/>
        <dbReference type="Rhea" id="RHEA-COMP:10698"/>
        <dbReference type="Rhea" id="RHEA-COMP:10700"/>
        <dbReference type="ChEBI" id="CHEBI:15377"/>
        <dbReference type="ChEBI" id="CHEBI:15378"/>
        <dbReference type="ChEBI" id="CHEBI:17826"/>
        <dbReference type="ChEBI" id="CHEBI:29950"/>
        <dbReference type="ChEBI" id="CHEBI:50058"/>
        <dbReference type="ChEBI" id="CHEBI:57856"/>
        <dbReference type="ChEBI" id="CHEBI:57925"/>
        <dbReference type="ChEBI" id="CHEBI:59789"/>
        <dbReference type="ChEBI" id="CHEBI:183640"/>
        <dbReference type="EC" id="2.1.1.137"/>
    </reaction>
</comment>
<dbReference type="PANTHER" id="PTHR43675">
    <property type="entry name" value="ARSENITE METHYLTRANSFERASE"/>
    <property type="match status" value="1"/>
</dbReference>
<protein>
    <recommendedName>
        <fullName evidence="5">Arsenite methyltransferase</fullName>
        <ecNumber evidence="4">2.1.1.137</ecNumber>
    </recommendedName>
</protein>
<evidence type="ECO:0000313" key="11">
    <source>
        <dbReference type="EMBL" id="KAG8457493.1"/>
    </source>
</evidence>
<feature type="compositionally biased region" description="Low complexity" evidence="9">
    <location>
        <begin position="300"/>
        <end position="323"/>
    </location>
</feature>
<evidence type="ECO:0000256" key="1">
    <source>
        <dbReference type="ARBA" id="ARBA00022679"/>
    </source>
</evidence>
<proteinExistence type="inferred from homology"/>
<evidence type="ECO:0000256" key="4">
    <source>
        <dbReference type="ARBA" id="ARBA00034521"/>
    </source>
</evidence>
<dbReference type="AlphaFoldDB" id="A0A8J6C7A4"/>
<comment type="caution">
    <text evidence="11">The sequence shown here is derived from an EMBL/GenBank/DDBJ whole genome shotgun (WGS) entry which is preliminary data.</text>
</comment>
<accession>A0A8J6C7A4</accession>
<gene>
    <name evidence="11" type="ORF">KFE25_004129</name>
</gene>
<dbReference type="Gene3D" id="3.40.50.150">
    <property type="entry name" value="Vaccinia Virus protein VP39"/>
    <property type="match status" value="1"/>
</dbReference>
<evidence type="ECO:0000313" key="12">
    <source>
        <dbReference type="Proteomes" id="UP000751190"/>
    </source>
</evidence>
<feature type="region of interest" description="Disordered" evidence="9">
    <location>
        <begin position="285"/>
        <end position="323"/>
    </location>
</feature>
<evidence type="ECO:0000256" key="9">
    <source>
        <dbReference type="SAM" id="MobiDB-lite"/>
    </source>
</evidence>
<evidence type="ECO:0000256" key="2">
    <source>
        <dbReference type="ARBA" id="ARBA00022691"/>
    </source>
</evidence>
<keyword evidence="12" id="KW-1185">Reference proteome</keyword>
<dbReference type="GO" id="GO:0030791">
    <property type="term" value="F:arsenite methyltransferase activity"/>
    <property type="evidence" value="ECO:0007669"/>
    <property type="project" value="UniProtKB-EC"/>
</dbReference>
<dbReference type="InterPro" id="IPR029063">
    <property type="entry name" value="SAM-dependent_MTases_sf"/>
</dbReference>
<evidence type="ECO:0000259" key="10">
    <source>
        <dbReference type="Pfam" id="PF13847"/>
    </source>
</evidence>
<dbReference type="OrthoDB" id="10265344at2759"/>
<dbReference type="SUPFAM" id="SSF53335">
    <property type="entry name" value="S-adenosyl-L-methionine-dependent methyltransferases"/>
    <property type="match status" value="1"/>
</dbReference>
<dbReference type="InterPro" id="IPR026669">
    <property type="entry name" value="Arsenite_MeTrfase-like"/>
</dbReference>
<dbReference type="CDD" id="cd02440">
    <property type="entry name" value="AdoMet_MTases"/>
    <property type="match status" value="1"/>
</dbReference>
<evidence type="ECO:0000256" key="6">
    <source>
        <dbReference type="ARBA" id="ARBA00047941"/>
    </source>
</evidence>
<dbReference type="Pfam" id="PF13847">
    <property type="entry name" value="Methyltransf_31"/>
    <property type="match status" value="1"/>
</dbReference>
<reference evidence="11" key="1">
    <citation type="submission" date="2021-05" db="EMBL/GenBank/DDBJ databases">
        <title>The genome of the haptophyte Pavlova lutheri (Diacronema luteri, Pavlovales) - a model for lipid biosynthesis in eukaryotic algae.</title>
        <authorList>
            <person name="Hulatt C.J."/>
            <person name="Posewitz M.C."/>
        </authorList>
    </citation>
    <scope>NUCLEOTIDE SEQUENCE</scope>
    <source>
        <strain evidence="11">NIVA-4/92</strain>
    </source>
</reference>
<evidence type="ECO:0000256" key="7">
    <source>
        <dbReference type="ARBA" id="ARBA00047943"/>
    </source>
</evidence>
<dbReference type="Proteomes" id="UP000751190">
    <property type="component" value="Unassembled WGS sequence"/>
</dbReference>
<evidence type="ECO:0000256" key="8">
    <source>
        <dbReference type="ARBA" id="ARBA00048428"/>
    </source>
</evidence>
<evidence type="ECO:0000256" key="5">
    <source>
        <dbReference type="ARBA" id="ARBA00034545"/>
    </source>
</evidence>
<dbReference type="InterPro" id="IPR025714">
    <property type="entry name" value="Methyltranfer_dom"/>
</dbReference>
<organism evidence="11 12">
    <name type="scientific">Diacronema lutheri</name>
    <name type="common">Unicellular marine alga</name>
    <name type="synonym">Monochrysis lutheri</name>
    <dbReference type="NCBI Taxonomy" id="2081491"/>
    <lineage>
        <taxon>Eukaryota</taxon>
        <taxon>Haptista</taxon>
        <taxon>Haptophyta</taxon>
        <taxon>Pavlovophyceae</taxon>
        <taxon>Pavlovales</taxon>
        <taxon>Pavlovaceae</taxon>
        <taxon>Diacronema</taxon>
    </lineage>
</organism>
<dbReference type="EMBL" id="JAGTXO010000068">
    <property type="protein sequence ID" value="KAG8457493.1"/>
    <property type="molecule type" value="Genomic_DNA"/>
</dbReference>
<evidence type="ECO:0000256" key="3">
    <source>
        <dbReference type="ARBA" id="ARBA00034487"/>
    </source>
</evidence>
<keyword evidence="1" id="KW-0808">Transferase</keyword>
<keyword evidence="2" id="KW-0949">S-adenosyl-L-methionine</keyword>
<comment type="catalytic activity">
    <reaction evidence="7">
        <text>arsenic triglutathione + 2 [thioredoxin]-dithiol + 2 S-adenosyl-L-methionine + H2O = dimethylarsinous acid + 2 [thioredoxin]-disulfide + 3 glutathione + 2 S-adenosyl-L-homocysteine + 2 H(+)</text>
        <dbReference type="Rhea" id="RHEA:69464"/>
        <dbReference type="Rhea" id="RHEA-COMP:10698"/>
        <dbReference type="Rhea" id="RHEA-COMP:10700"/>
        <dbReference type="ChEBI" id="CHEBI:15377"/>
        <dbReference type="ChEBI" id="CHEBI:15378"/>
        <dbReference type="ChEBI" id="CHEBI:23808"/>
        <dbReference type="ChEBI" id="CHEBI:29950"/>
        <dbReference type="ChEBI" id="CHEBI:50058"/>
        <dbReference type="ChEBI" id="CHEBI:57856"/>
        <dbReference type="ChEBI" id="CHEBI:57925"/>
        <dbReference type="ChEBI" id="CHEBI:59789"/>
        <dbReference type="ChEBI" id="CHEBI:183640"/>
        <dbReference type="EC" id="2.1.1.137"/>
    </reaction>
</comment>
<dbReference type="PANTHER" id="PTHR43675:SF8">
    <property type="entry name" value="ARSENITE METHYLTRANSFERASE"/>
    <property type="match status" value="1"/>
</dbReference>
<sequence>MERDAHLAGVREAYAETARGKPVLGGAGGCCGPERDFARASAKLGYTADDLALGELGSNLGLGCGNPVALAALQPGERVLDLGSGAGFDAFLAARLVGPRGVVVGVDMTAEMLARARASAAELGLAERVSFRLGEVEHLPVADASIDVLLSNCVINLAPDKRQVFREAFRVLRPGGRVAIADVLDELRASLTAAGFTRVRVALKAESSDFIKDWLPGSGAERFVMAAHVTATRPMPAALALGAALAARRVPGVGALVELVARTLLSRLFGLPLPPFLKARALARAGGGEGDGGGDDGDRACAIAPPAAAAPRAEPATAGGQDG</sequence>
<name>A0A8J6C7A4_DIALT</name>